<dbReference type="EMBL" id="CP030032">
    <property type="protein sequence ID" value="AWV90022.1"/>
    <property type="molecule type" value="Genomic_DNA"/>
</dbReference>
<keyword evidence="3 8" id="KW-0813">Transport</keyword>
<dbReference type="Proteomes" id="UP000249799">
    <property type="component" value="Chromosome"/>
</dbReference>
<accession>A0A2Z4FM63</accession>
<dbReference type="InterPro" id="IPR037294">
    <property type="entry name" value="ABC_BtuC-like"/>
</dbReference>
<sequence length="305" mass="31995">MLDYLIEPWSWGAWMWRAMLASVLAAIPLAVLGVFLYLRRMSLVADALAHVALLGIVVAFLVTGSLEGPVMLAGATVVGLVAAISIETLARRPNVRADAAIGIVFTVLFAAGIILVSTSVHDAHIDTQCVLFGNPLAISDRALWMLGGVAPAVVLMVVFFYRWLSVSTFDPILAASIGIPVTLVHYGVMTAVSITTVASFETVGSILAIALMIVPAATAHLLANRLSTMLLVAVGHAVISAVVGVYVSIWVNASTAGAIVVVGGVLYALAFIFAPHGLLRRSLQRRSYRAEALPQSASAIAQKSA</sequence>
<dbReference type="Pfam" id="PF00950">
    <property type="entry name" value="ABC-3"/>
    <property type="match status" value="1"/>
</dbReference>
<evidence type="ECO:0000256" key="7">
    <source>
        <dbReference type="ARBA" id="ARBA00023136"/>
    </source>
</evidence>
<dbReference type="GO" id="GO:0043190">
    <property type="term" value="C:ATP-binding cassette (ABC) transporter complex"/>
    <property type="evidence" value="ECO:0007669"/>
    <property type="project" value="InterPro"/>
</dbReference>
<organism evidence="9 10">
    <name type="scientific">Bradymonas sediminis</name>
    <dbReference type="NCBI Taxonomy" id="1548548"/>
    <lineage>
        <taxon>Bacteria</taxon>
        <taxon>Deltaproteobacteria</taxon>
        <taxon>Bradymonadales</taxon>
        <taxon>Bradymonadaceae</taxon>
        <taxon>Bradymonas</taxon>
    </lineage>
</organism>
<evidence type="ECO:0000256" key="2">
    <source>
        <dbReference type="ARBA" id="ARBA00008034"/>
    </source>
</evidence>
<keyword evidence="10" id="KW-1185">Reference proteome</keyword>
<comment type="subcellular location">
    <subcellularLocation>
        <location evidence="1 8">Cell membrane</location>
        <topology evidence="1 8">Multi-pass membrane protein</topology>
    </subcellularLocation>
</comment>
<dbReference type="PANTHER" id="PTHR30477:SF8">
    <property type="entry name" value="METAL TRANSPORT SYSTEM MEMBRANE PROTEIN CT_070-RELATED"/>
    <property type="match status" value="1"/>
</dbReference>
<dbReference type="PANTHER" id="PTHR30477">
    <property type="entry name" value="ABC-TRANSPORTER METAL-BINDING PROTEIN"/>
    <property type="match status" value="1"/>
</dbReference>
<evidence type="ECO:0000256" key="4">
    <source>
        <dbReference type="ARBA" id="ARBA00022475"/>
    </source>
</evidence>
<evidence type="ECO:0000256" key="1">
    <source>
        <dbReference type="ARBA" id="ARBA00004651"/>
    </source>
</evidence>
<dbReference type="CDD" id="cd06550">
    <property type="entry name" value="TM_ABC_iron-siderophores_like"/>
    <property type="match status" value="1"/>
</dbReference>
<keyword evidence="6" id="KW-1133">Transmembrane helix</keyword>
<comment type="similarity">
    <text evidence="2 8">Belongs to the ABC-3 integral membrane protein family.</text>
</comment>
<evidence type="ECO:0000313" key="10">
    <source>
        <dbReference type="Proteomes" id="UP000249799"/>
    </source>
</evidence>
<dbReference type="SUPFAM" id="SSF81345">
    <property type="entry name" value="ABC transporter involved in vitamin B12 uptake, BtuC"/>
    <property type="match status" value="1"/>
</dbReference>
<evidence type="ECO:0000256" key="6">
    <source>
        <dbReference type="ARBA" id="ARBA00022989"/>
    </source>
</evidence>
<evidence type="ECO:0000256" key="3">
    <source>
        <dbReference type="ARBA" id="ARBA00022448"/>
    </source>
</evidence>
<evidence type="ECO:0000256" key="5">
    <source>
        <dbReference type="ARBA" id="ARBA00022692"/>
    </source>
</evidence>
<keyword evidence="4" id="KW-1003">Cell membrane</keyword>
<dbReference type="GO" id="GO:0010043">
    <property type="term" value="P:response to zinc ion"/>
    <property type="evidence" value="ECO:0007669"/>
    <property type="project" value="TreeGrafter"/>
</dbReference>
<dbReference type="OrthoDB" id="9791355at2"/>
<reference evidence="9 10" key="1">
    <citation type="submission" date="2018-06" db="EMBL/GenBank/DDBJ databases">
        <title>Lujinxingia sediminis gen. nov. sp. nov., a new facultative anaerobic member of the class Deltaproteobacteria, and proposal of Lujinxingaceae fam. nov.</title>
        <authorList>
            <person name="Guo L.-Y."/>
            <person name="Li C.-M."/>
            <person name="Wang S."/>
            <person name="Du Z.-J."/>
        </authorList>
    </citation>
    <scope>NUCLEOTIDE SEQUENCE [LARGE SCALE GENOMIC DNA]</scope>
    <source>
        <strain evidence="9 10">FA350</strain>
    </source>
</reference>
<evidence type="ECO:0000256" key="8">
    <source>
        <dbReference type="RuleBase" id="RU003943"/>
    </source>
</evidence>
<keyword evidence="5 8" id="KW-0812">Transmembrane</keyword>
<dbReference type="KEGG" id="bsed:DN745_12000"/>
<proteinExistence type="inferred from homology"/>
<dbReference type="InterPro" id="IPR001626">
    <property type="entry name" value="ABC_TroCD"/>
</dbReference>
<evidence type="ECO:0000313" key="9">
    <source>
        <dbReference type="EMBL" id="AWV90022.1"/>
    </source>
</evidence>
<dbReference type="Gene3D" id="1.10.3470.10">
    <property type="entry name" value="ABC transporter involved in vitamin B12 uptake, BtuC"/>
    <property type="match status" value="1"/>
</dbReference>
<protein>
    <submittedName>
        <fullName evidence="9">Iron ABC transporter</fullName>
    </submittedName>
</protein>
<dbReference type="RefSeq" id="WP_111335160.1">
    <property type="nucleotide sequence ID" value="NZ_CP030032.1"/>
</dbReference>
<dbReference type="AlphaFoldDB" id="A0A2Z4FM63"/>
<gene>
    <name evidence="9" type="ORF">DN745_12000</name>
</gene>
<name>A0A2Z4FM63_9DELT</name>
<dbReference type="GO" id="GO:0055085">
    <property type="term" value="P:transmembrane transport"/>
    <property type="evidence" value="ECO:0007669"/>
    <property type="project" value="InterPro"/>
</dbReference>
<keyword evidence="7" id="KW-0472">Membrane</keyword>